<dbReference type="EMBL" id="JAUSTW010000006">
    <property type="protein sequence ID" value="MDQ0200385.1"/>
    <property type="molecule type" value="Genomic_DNA"/>
</dbReference>
<evidence type="ECO:0000256" key="1">
    <source>
        <dbReference type="ARBA" id="ARBA00007074"/>
    </source>
</evidence>
<feature type="transmembrane region" description="Helical" evidence="5">
    <location>
        <begin position="20"/>
        <end position="39"/>
    </location>
</feature>
<comment type="caution">
    <text evidence="7">The sequence shown here is derived from an EMBL/GenBank/DDBJ whole genome shotgun (WGS) entry which is preliminary data.</text>
</comment>
<evidence type="ECO:0000259" key="6">
    <source>
        <dbReference type="PROSITE" id="PS51935"/>
    </source>
</evidence>
<keyword evidence="3 7" id="KW-0378">Hydrolase</keyword>
<dbReference type="InterPro" id="IPR000064">
    <property type="entry name" value="NLP_P60_dom"/>
</dbReference>
<gene>
    <name evidence="7" type="ORF">J2S10_003574</name>
</gene>
<keyword evidence="8" id="KW-1185">Reference proteome</keyword>
<dbReference type="InterPro" id="IPR038765">
    <property type="entry name" value="Papain-like_cys_pep_sf"/>
</dbReference>
<keyword evidence="2" id="KW-0645">Protease</keyword>
<dbReference type="PANTHER" id="PTHR47053">
    <property type="entry name" value="MUREIN DD-ENDOPEPTIDASE MEPH-RELATED"/>
    <property type="match status" value="1"/>
</dbReference>
<accession>A0ABT9XYP1</accession>
<name>A0ABT9XYP1_9BACI</name>
<keyword evidence="5" id="KW-1133">Transmembrane helix</keyword>
<reference evidence="7 8" key="1">
    <citation type="submission" date="2023-07" db="EMBL/GenBank/DDBJ databases">
        <title>Genomic Encyclopedia of Type Strains, Phase IV (KMG-IV): sequencing the most valuable type-strain genomes for metagenomic binning, comparative biology and taxonomic classification.</title>
        <authorList>
            <person name="Goeker M."/>
        </authorList>
    </citation>
    <scope>NUCLEOTIDE SEQUENCE [LARGE SCALE GENOMIC DNA]</scope>
    <source>
        <strain evidence="7 8">DSM 27594</strain>
    </source>
</reference>
<sequence length="206" mass="22172">MAATVTAKLAVYMMKNRQRITIVIVFALSVMAGLLLGSYTSQHQAMGNIHSPAKTGKGEHANNLKTSGTTVGGGNVSPLGEQTFTAMITEAQKYIGWPYVWGGANPTTGFDCSGFTQWTFAKAGIKLPRTAQEQYDASLKILPAEAKPGDLVFYTGTYASDHFITHIGIYLGKGKMLDSDDSGIGIHTIHSTYWKSHLAGFGRVLH</sequence>
<evidence type="ECO:0000256" key="3">
    <source>
        <dbReference type="ARBA" id="ARBA00022801"/>
    </source>
</evidence>
<feature type="domain" description="NlpC/P60" evidence="6">
    <location>
        <begin position="81"/>
        <end position="205"/>
    </location>
</feature>
<dbReference type="GO" id="GO:0016787">
    <property type="term" value="F:hydrolase activity"/>
    <property type="evidence" value="ECO:0007669"/>
    <property type="project" value="UniProtKB-KW"/>
</dbReference>
<keyword evidence="5" id="KW-0472">Membrane</keyword>
<comment type="similarity">
    <text evidence="1">Belongs to the peptidase C40 family.</text>
</comment>
<keyword evidence="5" id="KW-0812">Transmembrane</keyword>
<dbReference type="InterPro" id="IPR051202">
    <property type="entry name" value="Peptidase_C40"/>
</dbReference>
<evidence type="ECO:0000256" key="2">
    <source>
        <dbReference type="ARBA" id="ARBA00022670"/>
    </source>
</evidence>
<dbReference type="Gene3D" id="3.90.1720.10">
    <property type="entry name" value="endopeptidase domain like (from Nostoc punctiforme)"/>
    <property type="match status" value="1"/>
</dbReference>
<proteinExistence type="inferred from homology"/>
<evidence type="ECO:0000313" key="7">
    <source>
        <dbReference type="EMBL" id="MDQ0200385.1"/>
    </source>
</evidence>
<dbReference type="RefSeq" id="WP_307410192.1">
    <property type="nucleotide sequence ID" value="NZ_JAUSTW010000006.1"/>
</dbReference>
<dbReference type="SUPFAM" id="SSF54001">
    <property type="entry name" value="Cysteine proteinases"/>
    <property type="match status" value="1"/>
</dbReference>
<protein>
    <submittedName>
        <fullName evidence="7">Cell wall-associated NlpC family hydrolase</fullName>
    </submittedName>
</protein>
<dbReference type="PROSITE" id="PS51935">
    <property type="entry name" value="NLPC_P60"/>
    <property type="match status" value="1"/>
</dbReference>
<dbReference type="Pfam" id="PF00877">
    <property type="entry name" value="NLPC_P60"/>
    <property type="match status" value="1"/>
</dbReference>
<keyword evidence="4" id="KW-0788">Thiol protease</keyword>
<dbReference type="PANTHER" id="PTHR47053:SF5">
    <property type="entry name" value="BIFUNCTIONAL MURAMIDASE_DL-ENDOPEPTIDASE CWLT"/>
    <property type="match status" value="1"/>
</dbReference>
<evidence type="ECO:0000256" key="5">
    <source>
        <dbReference type="SAM" id="Phobius"/>
    </source>
</evidence>
<evidence type="ECO:0000313" key="8">
    <source>
        <dbReference type="Proteomes" id="UP001224122"/>
    </source>
</evidence>
<organism evidence="7 8">
    <name type="scientific">Neobacillus ginsengisoli</name>
    <dbReference type="NCBI Taxonomy" id="904295"/>
    <lineage>
        <taxon>Bacteria</taxon>
        <taxon>Bacillati</taxon>
        <taxon>Bacillota</taxon>
        <taxon>Bacilli</taxon>
        <taxon>Bacillales</taxon>
        <taxon>Bacillaceae</taxon>
        <taxon>Neobacillus</taxon>
    </lineage>
</organism>
<evidence type="ECO:0000256" key="4">
    <source>
        <dbReference type="ARBA" id="ARBA00022807"/>
    </source>
</evidence>
<dbReference type="Proteomes" id="UP001224122">
    <property type="component" value="Unassembled WGS sequence"/>
</dbReference>